<evidence type="ECO:0000256" key="5">
    <source>
        <dbReference type="ARBA" id="ARBA00022737"/>
    </source>
</evidence>
<evidence type="ECO:0000256" key="1">
    <source>
        <dbReference type="ARBA" id="ARBA00004123"/>
    </source>
</evidence>
<keyword evidence="7 11" id="KW-0010">Activator</keyword>
<keyword evidence="4" id="KW-0853">WD repeat</keyword>
<evidence type="ECO:0000259" key="13">
    <source>
        <dbReference type="Pfam" id="PF20718"/>
    </source>
</evidence>
<dbReference type="PANTHER" id="PTHR13224">
    <property type="entry name" value="THYROID HORMONE RECEPTOR-ASSOCIATED PROTEIN-RELATED"/>
    <property type="match status" value="1"/>
</dbReference>
<evidence type="ECO:0000256" key="2">
    <source>
        <dbReference type="ARBA" id="ARBA00006543"/>
    </source>
</evidence>
<dbReference type="Pfam" id="PF11635">
    <property type="entry name" value="Med16_N"/>
    <property type="match status" value="1"/>
</dbReference>
<evidence type="ECO:0000256" key="7">
    <source>
        <dbReference type="ARBA" id="ARBA00023159"/>
    </source>
</evidence>
<evidence type="ECO:0000256" key="10">
    <source>
        <dbReference type="ARBA" id="ARBA00032015"/>
    </source>
</evidence>
<dbReference type="GO" id="GO:0016592">
    <property type="term" value="C:mediator complex"/>
    <property type="evidence" value="ECO:0007669"/>
    <property type="project" value="InterPro"/>
</dbReference>
<dbReference type="InterPro" id="IPR048338">
    <property type="entry name" value="Mediator_Med16"/>
</dbReference>
<evidence type="ECO:0000256" key="8">
    <source>
        <dbReference type="ARBA" id="ARBA00023163"/>
    </source>
</evidence>
<gene>
    <name evidence="11" type="primary">MED16</name>
    <name evidence="15" type="ORF">NEZAVI_LOCUS10609</name>
</gene>
<comment type="function">
    <text evidence="11">Component of the Mediator complex, a coactivator involved in the regulated transcription of nearly all RNA polymerase II-dependent genes. Mediator functions as a bridge to convey information from gene-specific regulatory proteins to the basal RNA polymerase II transcription machinery. Mediator is recruited to promoters by direct interactions with regulatory proteins and serves as a scaffold for the assembly of a functional preinitiation complex with RNA polymerase II and the general transcription factors.</text>
</comment>
<dbReference type="OrthoDB" id="10018574at2759"/>
<dbReference type="GO" id="GO:0045893">
    <property type="term" value="P:positive regulation of DNA-templated transcription"/>
    <property type="evidence" value="ECO:0007669"/>
    <property type="project" value="TreeGrafter"/>
</dbReference>
<comment type="subunit">
    <text evidence="11">Component of the Mediator complex.</text>
</comment>
<dbReference type="PANTHER" id="PTHR13224:SF6">
    <property type="entry name" value="MEDIATOR OF RNA POLYMERASE II TRANSCRIPTION SUBUNIT 16"/>
    <property type="match status" value="1"/>
</dbReference>
<keyword evidence="8 11" id="KW-0804">Transcription</keyword>
<evidence type="ECO:0000259" key="12">
    <source>
        <dbReference type="Pfam" id="PF11635"/>
    </source>
</evidence>
<evidence type="ECO:0000256" key="9">
    <source>
        <dbReference type="ARBA" id="ARBA00023242"/>
    </source>
</evidence>
<dbReference type="InterPro" id="IPR036322">
    <property type="entry name" value="WD40_repeat_dom_sf"/>
</dbReference>
<protein>
    <recommendedName>
        <fullName evidence="3 11">Mediator of RNA polymerase II transcription subunit 16</fullName>
    </recommendedName>
    <alternativeName>
        <fullName evidence="10 11">Mediator complex subunit 16</fullName>
    </alternativeName>
</protein>
<accession>A0A9P0HH03</accession>
<dbReference type="Pfam" id="PF20718">
    <property type="entry name" value="Med16_bridge"/>
    <property type="match status" value="1"/>
</dbReference>
<dbReference type="AlphaFoldDB" id="A0A9P0HH03"/>
<evidence type="ECO:0000313" key="16">
    <source>
        <dbReference type="Proteomes" id="UP001152798"/>
    </source>
</evidence>
<evidence type="ECO:0000256" key="11">
    <source>
        <dbReference type="RuleBase" id="RU364149"/>
    </source>
</evidence>
<comment type="subcellular location">
    <subcellularLocation>
        <location evidence="1 11">Nucleus</location>
    </subcellularLocation>
</comment>
<feature type="domain" description="Mediator complex subunit Med16 N-terminal" evidence="12">
    <location>
        <begin position="122"/>
        <end position="385"/>
    </location>
</feature>
<dbReference type="InterPro" id="IPR015943">
    <property type="entry name" value="WD40/YVTN_repeat-like_dom_sf"/>
</dbReference>
<keyword evidence="16" id="KW-1185">Reference proteome</keyword>
<feature type="domain" description="Mediator of RNA polymerase II transcription subunit 16 central helical bridge" evidence="13">
    <location>
        <begin position="450"/>
        <end position="636"/>
    </location>
</feature>
<dbReference type="Proteomes" id="UP001152798">
    <property type="component" value="Chromosome 5"/>
</dbReference>
<keyword evidence="6 11" id="KW-0805">Transcription regulation</keyword>
<evidence type="ECO:0000259" key="14">
    <source>
        <dbReference type="Pfam" id="PF20719"/>
    </source>
</evidence>
<sequence length="804" mass="88686">MDILYSVRRKHIASNRSMNDFDSLHEGVSLCCISVKNIVAFSMRTELDDTSGKTYGSHVYVADLNTPWHSYKVTSTNGAVTSLEWDSCGEKLLIATDGGSVTIWSSRDHVLNSWNYLGGTTFNGEAIISAAFFHPGRKISIVAEKKDSPIYSEKMNHIKFSPSVRCFGGSGAEGCLLITGTGIAGAVALDREGRIFTKTESLALTRAALSVADIAHGKNGEFVVAVSNSDVCRVQCYRVSVIFLDERLHITSQALPSFFLHSFNSNKHHPFGKVSGLKFVTREDADSLVVSANTQSGGLVEVWQLTERAVPIHRVFQPVQPPAETFKTVAWQYECSYTTSHSVTCVTTNKIALTTAAPPPSYVLVATSDSNVHCLYRDNLKSVGTRSLACAWFEDTAKHQRLCTQITHMDLTWLGCALVVVDSHGQLYLFKVPPILEPGVSMTVNVASALLDYCLVSGTDSWDVLVSLQSSIVDAIADRISDNFNKQPQAVQQYYYTAHLQMRMALARLTANGQAKGAELNSLLMLHAVSTAFTSLLRPSDLSSHEKGPADSVASLLNENQNSDIDKVLIHLECKEFTMEPSNLQSLQQLIQWTADLALNILARLPEQYKSPAGDCLKDVKAINTLRSLLVIIRVWGLLRPTCLPMFVKSAENLDVLLLLFKLLSKLAQGHEPDENLLDECCLLPSQVMIPQVNPTTAIVCIASPLLPYQTFPIQLEYGVEPDSLMFEPENTQLEGCLANDQSLDTIRHLYLGKQPFVVKQCCRCGGKTQVQLSTPRTAAIRAWDQRWLRSCRCGGSWRIHKYA</sequence>
<keyword evidence="9 11" id="KW-0539">Nucleus</keyword>
<name>A0A9P0HH03_NEZVI</name>
<dbReference type="InterPro" id="IPR048616">
    <property type="entry name" value="MED16_bridge"/>
</dbReference>
<dbReference type="EMBL" id="OV725081">
    <property type="protein sequence ID" value="CAH1401629.1"/>
    <property type="molecule type" value="Genomic_DNA"/>
</dbReference>
<evidence type="ECO:0000256" key="3">
    <source>
        <dbReference type="ARBA" id="ARBA00019614"/>
    </source>
</evidence>
<evidence type="ECO:0000256" key="6">
    <source>
        <dbReference type="ARBA" id="ARBA00023015"/>
    </source>
</evidence>
<dbReference type="Pfam" id="PF20719">
    <property type="entry name" value="Med16_C"/>
    <property type="match status" value="1"/>
</dbReference>
<reference evidence="15" key="1">
    <citation type="submission" date="2022-01" db="EMBL/GenBank/DDBJ databases">
        <authorList>
            <person name="King R."/>
        </authorList>
    </citation>
    <scope>NUCLEOTIDE SEQUENCE</scope>
</reference>
<organism evidence="15 16">
    <name type="scientific">Nezara viridula</name>
    <name type="common">Southern green stink bug</name>
    <name type="synonym">Cimex viridulus</name>
    <dbReference type="NCBI Taxonomy" id="85310"/>
    <lineage>
        <taxon>Eukaryota</taxon>
        <taxon>Metazoa</taxon>
        <taxon>Ecdysozoa</taxon>
        <taxon>Arthropoda</taxon>
        <taxon>Hexapoda</taxon>
        <taxon>Insecta</taxon>
        <taxon>Pterygota</taxon>
        <taxon>Neoptera</taxon>
        <taxon>Paraneoptera</taxon>
        <taxon>Hemiptera</taxon>
        <taxon>Heteroptera</taxon>
        <taxon>Panheteroptera</taxon>
        <taxon>Pentatomomorpha</taxon>
        <taxon>Pentatomoidea</taxon>
        <taxon>Pentatomidae</taxon>
        <taxon>Pentatominae</taxon>
        <taxon>Nezara</taxon>
    </lineage>
</organism>
<proteinExistence type="inferred from homology"/>
<feature type="domain" description="Mediator complex subunit 16 C-terminal" evidence="14">
    <location>
        <begin position="727"/>
        <end position="799"/>
    </location>
</feature>
<comment type="similarity">
    <text evidence="2 11">Belongs to the Mediator complex subunit 16 family.</text>
</comment>
<evidence type="ECO:0000313" key="15">
    <source>
        <dbReference type="EMBL" id="CAH1401629.1"/>
    </source>
</evidence>
<dbReference type="SUPFAM" id="SSF50978">
    <property type="entry name" value="WD40 repeat-like"/>
    <property type="match status" value="1"/>
</dbReference>
<dbReference type="InterPro" id="IPR021665">
    <property type="entry name" value="Mediator_Med16_N"/>
</dbReference>
<evidence type="ECO:0000256" key="4">
    <source>
        <dbReference type="ARBA" id="ARBA00022574"/>
    </source>
</evidence>
<dbReference type="Gene3D" id="2.130.10.10">
    <property type="entry name" value="YVTN repeat-like/Quinoprotein amine dehydrogenase"/>
    <property type="match status" value="1"/>
</dbReference>
<dbReference type="InterPro" id="IPR048339">
    <property type="entry name" value="Mediator_Med16_C"/>
</dbReference>
<keyword evidence="5" id="KW-0677">Repeat</keyword>